<dbReference type="InterPro" id="IPR030465">
    <property type="entry name" value="CEP131"/>
</dbReference>
<feature type="compositionally biased region" description="Low complexity" evidence="2">
    <location>
        <begin position="429"/>
        <end position="438"/>
    </location>
</feature>
<feature type="coiled-coil region" evidence="1">
    <location>
        <begin position="1549"/>
        <end position="1576"/>
    </location>
</feature>
<dbReference type="PANTHER" id="PTHR31540">
    <property type="entry name" value="CENTROSOMAL PROTEIN OF 131 KDA"/>
    <property type="match status" value="1"/>
</dbReference>
<feature type="compositionally biased region" description="Basic and acidic residues" evidence="2">
    <location>
        <begin position="902"/>
        <end position="916"/>
    </location>
</feature>
<feature type="compositionally biased region" description="Low complexity" evidence="2">
    <location>
        <begin position="1"/>
        <end position="16"/>
    </location>
</feature>
<feature type="compositionally biased region" description="Gly residues" evidence="2">
    <location>
        <begin position="2039"/>
        <end position="2048"/>
    </location>
</feature>
<evidence type="ECO:0000313" key="3">
    <source>
        <dbReference type="EMBL" id="GLC56940.1"/>
    </source>
</evidence>
<feature type="compositionally biased region" description="Basic and acidic residues" evidence="2">
    <location>
        <begin position="1021"/>
        <end position="1031"/>
    </location>
</feature>
<feature type="region of interest" description="Disordered" evidence="2">
    <location>
        <begin position="236"/>
        <end position="291"/>
    </location>
</feature>
<feature type="compositionally biased region" description="Polar residues" evidence="2">
    <location>
        <begin position="1367"/>
        <end position="1404"/>
    </location>
</feature>
<feature type="compositionally biased region" description="Polar residues" evidence="2">
    <location>
        <begin position="728"/>
        <end position="744"/>
    </location>
</feature>
<protein>
    <recommendedName>
        <fullName evidence="5">Centrosomal protein of 131 kDa</fullName>
    </recommendedName>
</protein>
<evidence type="ECO:0000256" key="2">
    <source>
        <dbReference type="SAM" id="MobiDB-lite"/>
    </source>
</evidence>
<feature type="region of interest" description="Disordered" evidence="2">
    <location>
        <begin position="2012"/>
        <end position="2048"/>
    </location>
</feature>
<feature type="compositionally biased region" description="Polar residues" evidence="2">
    <location>
        <begin position="667"/>
        <end position="678"/>
    </location>
</feature>
<evidence type="ECO:0008006" key="5">
    <source>
        <dbReference type="Google" id="ProtNLM"/>
    </source>
</evidence>
<feature type="compositionally biased region" description="Low complexity" evidence="2">
    <location>
        <begin position="500"/>
        <end position="512"/>
    </location>
</feature>
<feature type="compositionally biased region" description="Polar residues" evidence="2">
    <location>
        <begin position="558"/>
        <end position="572"/>
    </location>
</feature>
<reference evidence="3 4" key="1">
    <citation type="journal article" date="2023" name="Commun. Biol.">
        <title>Reorganization of the ancestral sex-determining regions during the evolution of trioecy in Pleodorina starrii.</title>
        <authorList>
            <person name="Takahashi K."/>
            <person name="Suzuki S."/>
            <person name="Kawai-Toyooka H."/>
            <person name="Yamamoto K."/>
            <person name="Hamaji T."/>
            <person name="Ootsuki R."/>
            <person name="Yamaguchi H."/>
            <person name="Kawachi M."/>
            <person name="Higashiyama T."/>
            <person name="Nozaki H."/>
        </authorList>
    </citation>
    <scope>NUCLEOTIDE SEQUENCE [LARGE SCALE GENOMIC DNA]</scope>
    <source>
        <strain evidence="3 4">NIES-4479</strain>
    </source>
</reference>
<feature type="compositionally biased region" description="Gly residues" evidence="2">
    <location>
        <begin position="1263"/>
        <end position="1275"/>
    </location>
</feature>
<feature type="compositionally biased region" description="Basic and acidic residues" evidence="2">
    <location>
        <begin position="940"/>
        <end position="956"/>
    </location>
</feature>
<dbReference type="GO" id="GO:0005929">
    <property type="term" value="C:cilium"/>
    <property type="evidence" value="ECO:0007669"/>
    <property type="project" value="GOC"/>
</dbReference>
<feature type="compositionally biased region" description="Basic and acidic residues" evidence="2">
    <location>
        <begin position="121"/>
        <end position="138"/>
    </location>
</feature>
<feature type="compositionally biased region" description="Acidic residues" evidence="2">
    <location>
        <begin position="1432"/>
        <end position="1455"/>
    </location>
</feature>
<feature type="compositionally biased region" description="Low complexity" evidence="2">
    <location>
        <begin position="770"/>
        <end position="780"/>
    </location>
</feature>
<feature type="compositionally biased region" description="Low complexity" evidence="2">
    <location>
        <begin position="452"/>
        <end position="468"/>
    </location>
</feature>
<feature type="compositionally biased region" description="Pro residues" evidence="2">
    <location>
        <begin position="610"/>
        <end position="624"/>
    </location>
</feature>
<name>A0A9W6F5X4_9CHLO</name>
<feature type="compositionally biased region" description="Low complexity" evidence="2">
    <location>
        <begin position="1235"/>
        <end position="1245"/>
    </location>
</feature>
<dbReference type="GO" id="GO:0035735">
    <property type="term" value="P:intraciliary transport involved in cilium assembly"/>
    <property type="evidence" value="ECO:0007669"/>
    <property type="project" value="InterPro"/>
</dbReference>
<organism evidence="3 4">
    <name type="scientific">Pleodorina starrii</name>
    <dbReference type="NCBI Taxonomy" id="330485"/>
    <lineage>
        <taxon>Eukaryota</taxon>
        <taxon>Viridiplantae</taxon>
        <taxon>Chlorophyta</taxon>
        <taxon>core chlorophytes</taxon>
        <taxon>Chlorophyceae</taxon>
        <taxon>CS clade</taxon>
        <taxon>Chlamydomonadales</taxon>
        <taxon>Volvocaceae</taxon>
        <taxon>Pleodorina</taxon>
    </lineage>
</organism>
<feature type="region of interest" description="Disordered" evidence="2">
    <location>
        <begin position="1355"/>
        <end position="1455"/>
    </location>
</feature>
<feature type="compositionally biased region" description="Gly residues" evidence="2">
    <location>
        <begin position="593"/>
        <end position="602"/>
    </location>
</feature>
<dbReference type="Proteomes" id="UP001165080">
    <property type="component" value="Unassembled WGS sequence"/>
</dbReference>
<feature type="compositionally biased region" description="Acidic residues" evidence="2">
    <location>
        <begin position="139"/>
        <end position="148"/>
    </location>
</feature>
<feature type="compositionally biased region" description="Gly residues" evidence="2">
    <location>
        <begin position="410"/>
        <end position="428"/>
    </location>
</feature>
<feature type="compositionally biased region" description="Low complexity" evidence="2">
    <location>
        <begin position="1185"/>
        <end position="1203"/>
    </location>
</feature>
<dbReference type="PANTHER" id="PTHR31540:SF1">
    <property type="entry name" value="CENTROSOMAL PROTEIN OF 131 KDA"/>
    <property type="match status" value="1"/>
</dbReference>
<feature type="region of interest" description="Disordered" evidence="2">
    <location>
        <begin position="535"/>
        <end position="1279"/>
    </location>
</feature>
<feature type="compositionally biased region" description="Low complexity" evidence="2">
    <location>
        <begin position="573"/>
        <end position="592"/>
    </location>
</feature>
<comment type="caution">
    <text evidence="3">The sequence shown here is derived from an EMBL/GenBank/DDBJ whole genome shotgun (WGS) entry which is preliminary data.</text>
</comment>
<feature type="compositionally biased region" description="Polar residues" evidence="2">
    <location>
        <begin position="795"/>
        <end position="805"/>
    </location>
</feature>
<gene>
    <name evidence="3" type="primary">PLEST003114</name>
    <name evidence="3" type="ORF">PLESTB_001165800</name>
</gene>
<keyword evidence="4" id="KW-1185">Reference proteome</keyword>
<feature type="coiled-coil region" evidence="1">
    <location>
        <begin position="1481"/>
        <end position="1515"/>
    </location>
</feature>
<sequence length="2048" mass="217350">MSSRQQQEAAAPRQAPKLPQFPARKPAIAIGQSPVRRNRVDSLPGVPSTGRSPGRPEPSRWGGTGAEKLHHLSKRDAATKDDSSDVDGGVDGFESPQLTKARAQVARDEVLSYMHHRRYQRKDTGARPGAHTEPRDTSFDDDSDDDDDRDRLPASRAATAHTPPGISGDAAQLLHRVQQTLDRWPPGGRAQTAHRNFGDDDLRPTSADQSPTRHARSYLEESAGSLSLAMPPAVPVGGNKATAASSRCGGADSSTAVSRAGPGRRSTAGQRQSHDQLGRHSPAGKGSSTSLSEGSFDFFKREVAARVIQTHWRRWQDWKAKVRREAESRILQQLLSDDSGLSLRMLLSGGSSSGEPSGAATTSRDSAAESAARTGAMQPSTAARPASAQVPGSQPTKLQIQLGRPAQHGRPGGGGGGVPGRLGGGPAGEGRPAPMRPATAGAALGQSRGKSPARGRAAAPVGAIASPARGERFAPGKPSARGDTSADRVVGFDLDDLSEESQQAASGASNASVQPSRKHVGGHAVYTFIATPQKQQAAAAAAAPLGSELPAKDEYSERLTSLESNTIGRSSEASTACARPAAAAPSDCATASGSGGTCGSGGAASRDLRPPPVSKPCPRMPSPPQQRHASLDADTNPAMASPALSMATDGGSGDTVLGPASPVASMAGSSSNTGSQPSVAAARRLDQPQPQPRGYPLTGSRYQDAPGPTQQADTQPRPQQQPQAAITVSTTTQLGSTANTGTEQGEQRPVPASPPLSPTREAPLQPQPPQQDMSPSPQRQGRIVALQRLKMQGSLRGTSGTSRNPTGPAESVPAEPTAPAPTAAHPHPPADGASPRRHGAPAAPTPREPEPRQELGAPVRLSPTNDREPDLTPSSEPSLTPRGFRSRRQVWQEDSDAEAERDDLRQVEARHGRYQEQHGGLSNREPRQQQHPQQQQNVPRDVEGRGRVHLLDRDQQPRQQPPKEQQGPHGDLYEEASLRALHEAGGAVAPAQRRQTGPAPRPQPQQEVGALSPRGWGQQDTARRPRDDSPTRHMSHQQPRDRPDAASAQLPQARPNRVPDLLAAYPDPPSDRAAPQYAASHRPGAGASNAVPARPLTATAAEYAARHRGTAADAPQPRITLAGDEDSLALLSARNQPRERELPQRHPAQQPADAALGRHQFDAWLEAPSRAGVMESPGRTRQLQAAGASAHGAAGDAPGAGTAPYSRQQRVDPGFGSNGICSPRDGGSGTTALDRLPSPRSSRLRSVADAKRDGDGRGDAGQVAGGGGGARGGAAGADPRVTVDASVTAEKISSILKYLDEVELQAEQEATCAALAPALLATEPATAAAVAAALLPGGMGLAHAKPRGGGAGACGGVGSGGGRTQRYDTVSATSTGTHQVTNSSRPGTAHTTASQLGPQRSQAALSDAGTALRSGGGGGSSLSYPRRRFAPEPDDASEVPMDDDGEEEDGFNNDEDAVSVGVRSTATGMTNRPAFLAESVYENVRAKIRRLQDDVNQKDARINELMQEIESLQFSQRTCLLDADARLSEMLAAQRAEYEAAVSRHMAFVDRLLADKEALSGRATQLSEQLKSADERQERTIAKLKEGWATELKRQKEGWAAAEKQRREAWMQSKATEIKDVTVKGLEGEVQKLLARHRAELSAAQQAAADEARRHLDTYVAQNEAAVRQLKERMSREAEEAVEKERAAAATRLREVSERYEQQLQTQRMRLVADADLRLEQLEQARKDDKKRYEEAVAAAKEAGEARLKDAEEDWRREKDAVRKAHDKQINALREQYETGQEGWRAAMAERARKEVSERVTAIREKLLQERNEEVQAVMTRLEAEHVAAVEALKEDFRRKEEAAAARAASALKEARRAEAKMAERFRNAGVSTKAAEDRLAAAELTISDLRRELEARNTTIRFLESQVSAAKDEASARERDVRSLGAEKAAVAAEVAAAVARDKQQVEARLAQALQEGQELRARHSAEMAAVEARVRATLARKDEVIAGLREQLAAMSAELRSTQEVLRQQQEELGSELDGGGGGAAAAASGRATHGEIIGGRRGGRY</sequence>
<feature type="compositionally biased region" description="Low complexity" evidence="2">
    <location>
        <begin position="708"/>
        <end position="727"/>
    </location>
</feature>
<keyword evidence="1" id="KW-0175">Coiled coil</keyword>
<evidence type="ECO:0000256" key="1">
    <source>
        <dbReference type="SAM" id="Coils"/>
    </source>
</evidence>
<feature type="region of interest" description="Disordered" evidence="2">
    <location>
        <begin position="346"/>
        <end position="519"/>
    </location>
</feature>
<feature type="compositionally biased region" description="Basic and acidic residues" evidence="2">
    <location>
        <begin position="1246"/>
        <end position="1258"/>
    </location>
</feature>
<feature type="compositionally biased region" description="Basic and acidic residues" evidence="2">
    <location>
        <begin position="67"/>
        <end position="83"/>
    </location>
</feature>
<feature type="coiled-coil region" evidence="1">
    <location>
        <begin position="1634"/>
        <end position="1739"/>
    </location>
</feature>
<feature type="compositionally biased region" description="Low complexity" evidence="2">
    <location>
        <begin position="808"/>
        <end position="833"/>
    </location>
</feature>
<feature type="region of interest" description="Disordered" evidence="2">
    <location>
        <begin position="1"/>
        <end position="224"/>
    </location>
</feature>
<feature type="compositionally biased region" description="Polar residues" evidence="2">
    <location>
        <begin position="390"/>
        <end position="399"/>
    </location>
</feature>
<accession>A0A9W6F5X4</accession>
<proteinExistence type="predicted"/>
<dbReference type="EMBL" id="BRXU01000017">
    <property type="protein sequence ID" value="GLC56940.1"/>
    <property type="molecule type" value="Genomic_DNA"/>
</dbReference>
<evidence type="ECO:0000313" key="4">
    <source>
        <dbReference type="Proteomes" id="UP001165080"/>
    </source>
</evidence>